<accession>A0ABP6TW53</accession>
<dbReference type="Proteomes" id="UP001501455">
    <property type="component" value="Unassembled WGS sequence"/>
</dbReference>
<dbReference type="EMBL" id="BAAAXF010000038">
    <property type="protein sequence ID" value="GAA3498739.1"/>
    <property type="molecule type" value="Genomic_DNA"/>
</dbReference>
<feature type="compositionally biased region" description="Acidic residues" evidence="1">
    <location>
        <begin position="77"/>
        <end position="105"/>
    </location>
</feature>
<gene>
    <name evidence="3" type="ORF">GCM10019016_058420</name>
</gene>
<keyword evidence="4" id="KW-1185">Reference proteome</keyword>
<evidence type="ECO:0000313" key="3">
    <source>
        <dbReference type="EMBL" id="GAA3498739.1"/>
    </source>
</evidence>
<feature type="signal peptide" evidence="2">
    <location>
        <begin position="1"/>
        <end position="28"/>
    </location>
</feature>
<comment type="caution">
    <text evidence="3">The sequence shown here is derived from an EMBL/GenBank/DDBJ whole genome shotgun (WGS) entry which is preliminary data.</text>
</comment>
<protein>
    <recommendedName>
        <fullName evidence="5">Small secreted hydrophilic protein</fullName>
    </recommendedName>
</protein>
<dbReference type="RefSeq" id="WP_345579087.1">
    <property type="nucleotide sequence ID" value="NZ_BAAAXF010000038.1"/>
</dbReference>
<proteinExistence type="predicted"/>
<evidence type="ECO:0008006" key="5">
    <source>
        <dbReference type="Google" id="ProtNLM"/>
    </source>
</evidence>
<evidence type="ECO:0000256" key="1">
    <source>
        <dbReference type="SAM" id="MobiDB-lite"/>
    </source>
</evidence>
<evidence type="ECO:0000256" key="2">
    <source>
        <dbReference type="SAM" id="SignalP"/>
    </source>
</evidence>
<feature type="chain" id="PRO_5046141641" description="Small secreted hydrophilic protein" evidence="2">
    <location>
        <begin position="29"/>
        <end position="105"/>
    </location>
</feature>
<organism evidence="3 4">
    <name type="scientific">Streptomyces prasinosporus</name>
    <dbReference type="NCBI Taxonomy" id="68256"/>
    <lineage>
        <taxon>Bacteria</taxon>
        <taxon>Bacillati</taxon>
        <taxon>Actinomycetota</taxon>
        <taxon>Actinomycetes</taxon>
        <taxon>Kitasatosporales</taxon>
        <taxon>Streptomycetaceae</taxon>
        <taxon>Streptomyces</taxon>
        <taxon>Streptomyces albogriseolus group</taxon>
    </lineage>
</organism>
<evidence type="ECO:0000313" key="4">
    <source>
        <dbReference type="Proteomes" id="UP001501455"/>
    </source>
</evidence>
<keyword evidence="2" id="KW-0732">Signal</keyword>
<reference evidence="4" key="1">
    <citation type="journal article" date="2019" name="Int. J. Syst. Evol. Microbiol.">
        <title>The Global Catalogue of Microorganisms (GCM) 10K type strain sequencing project: providing services to taxonomists for standard genome sequencing and annotation.</title>
        <authorList>
            <consortium name="The Broad Institute Genomics Platform"/>
            <consortium name="The Broad Institute Genome Sequencing Center for Infectious Disease"/>
            <person name="Wu L."/>
            <person name="Ma J."/>
        </authorList>
    </citation>
    <scope>NUCLEOTIDE SEQUENCE [LARGE SCALE GENOMIC DNA]</scope>
    <source>
        <strain evidence="4">JCM 4816</strain>
    </source>
</reference>
<name>A0ABP6TW53_9ACTN</name>
<sequence length="105" mass="10482">MVLTRRMAALAAVVLIPLGVAATSFALADSPAPPEVPPRVELDGGSSAPTPTAPSERPGPTPGDEVVSRPPVTDSPAGDDDDDDRPSSDDGPDEDGPDDGPGDDG</sequence>
<feature type="region of interest" description="Disordered" evidence="1">
    <location>
        <begin position="28"/>
        <end position="105"/>
    </location>
</feature>